<keyword evidence="1" id="KW-0472">Membrane</keyword>
<organism evidence="2 3">
    <name type="scientific">Pristionchus fissidentatus</name>
    <dbReference type="NCBI Taxonomy" id="1538716"/>
    <lineage>
        <taxon>Eukaryota</taxon>
        <taxon>Metazoa</taxon>
        <taxon>Ecdysozoa</taxon>
        <taxon>Nematoda</taxon>
        <taxon>Chromadorea</taxon>
        <taxon>Rhabditida</taxon>
        <taxon>Rhabditina</taxon>
        <taxon>Diplogasteromorpha</taxon>
        <taxon>Diplogasteroidea</taxon>
        <taxon>Neodiplogasteridae</taxon>
        <taxon>Pristionchus</taxon>
    </lineage>
</organism>
<reference evidence="2" key="1">
    <citation type="submission" date="2023-10" db="EMBL/GenBank/DDBJ databases">
        <title>Genome assembly of Pristionchus species.</title>
        <authorList>
            <person name="Yoshida K."/>
            <person name="Sommer R.J."/>
        </authorList>
    </citation>
    <scope>NUCLEOTIDE SEQUENCE</scope>
    <source>
        <strain evidence="2">RS5133</strain>
    </source>
</reference>
<keyword evidence="3" id="KW-1185">Reference proteome</keyword>
<keyword evidence="1" id="KW-0812">Transmembrane</keyword>
<dbReference type="Proteomes" id="UP001432322">
    <property type="component" value="Unassembled WGS sequence"/>
</dbReference>
<evidence type="ECO:0000256" key="1">
    <source>
        <dbReference type="SAM" id="Phobius"/>
    </source>
</evidence>
<keyword evidence="1" id="KW-1133">Transmembrane helix</keyword>
<accession>A0AAV5VSK5</accession>
<proteinExistence type="predicted"/>
<feature type="transmembrane region" description="Helical" evidence="1">
    <location>
        <begin position="54"/>
        <end position="72"/>
    </location>
</feature>
<protein>
    <recommendedName>
        <fullName evidence="4">G protein-coupled receptor</fullName>
    </recommendedName>
</protein>
<name>A0AAV5VSK5_9BILA</name>
<gene>
    <name evidence="2" type="ORF">PFISCL1PPCAC_12858</name>
</gene>
<evidence type="ECO:0000313" key="2">
    <source>
        <dbReference type="EMBL" id="GMT21561.1"/>
    </source>
</evidence>
<comment type="caution">
    <text evidence="2">The sequence shown here is derived from an EMBL/GenBank/DDBJ whole genome shotgun (WGS) entry which is preliminary data.</text>
</comment>
<evidence type="ECO:0000313" key="3">
    <source>
        <dbReference type="Proteomes" id="UP001432322"/>
    </source>
</evidence>
<feature type="non-terminal residue" evidence="2">
    <location>
        <position position="1"/>
    </location>
</feature>
<sequence length="109" mass="12584">DINIIRLGDDILLFCADIVRDQFLGYFASQLGALSFERFVATHYWKWYEQRTPGTFTVLIVAELIADLPSMINVLLCEYGYYDHFVNFLIFGVIVGFSLMVFVRSRVGK</sequence>
<evidence type="ECO:0008006" key="4">
    <source>
        <dbReference type="Google" id="ProtNLM"/>
    </source>
</evidence>
<dbReference type="EMBL" id="BTSY01000004">
    <property type="protein sequence ID" value="GMT21561.1"/>
    <property type="molecule type" value="Genomic_DNA"/>
</dbReference>
<feature type="transmembrane region" description="Helical" evidence="1">
    <location>
        <begin position="84"/>
        <end position="103"/>
    </location>
</feature>
<dbReference type="AlphaFoldDB" id="A0AAV5VSK5"/>